<reference evidence="1" key="1">
    <citation type="submission" date="2021-06" db="EMBL/GenBank/DDBJ databases">
        <authorList>
            <person name="Kallberg Y."/>
            <person name="Tangrot J."/>
            <person name="Rosling A."/>
        </authorList>
    </citation>
    <scope>NUCLEOTIDE SEQUENCE</scope>
    <source>
        <strain evidence="1">87-6 pot B 2015</strain>
    </source>
</reference>
<dbReference type="EMBL" id="CAJVPP010002317">
    <property type="protein sequence ID" value="CAG8596104.1"/>
    <property type="molecule type" value="Genomic_DNA"/>
</dbReference>
<proteinExistence type="predicted"/>
<dbReference type="AlphaFoldDB" id="A0A9N9CEL9"/>
<protein>
    <submittedName>
        <fullName evidence="1">15052_t:CDS:1</fullName>
    </submittedName>
</protein>
<comment type="caution">
    <text evidence="1">The sequence shown here is derived from an EMBL/GenBank/DDBJ whole genome shotgun (WGS) entry which is preliminary data.</text>
</comment>
<keyword evidence="2" id="KW-1185">Reference proteome</keyword>
<feature type="non-terminal residue" evidence="1">
    <location>
        <position position="1"/>
    </location>
</feature>
<accession>A0A9N9CEL9</accession>
<organism evidence="1 2">
    <name type="scientific">Funneliformis mosseae</name>
    <name type="common">Endomycorrhizal fungus</name>
    <name type="synonym">Glomus mosseae</name>
    <dbReference type="NCBI Taxonomy" id="27381"/>
    <lineage>
        <taxon>Eukaryota</taxon>
        <taxon>Fungi</taxon>
        <taxon>Fungi incertae sedis</taxon>
        <taxon>Mucoromycota</taxon>
        <taxon>Glomeromycotina</taxon>
        <taxon>Glomeromycetes</taxon>
        <taxon>Glomerales</taxon>
        <taxon>Glomeraceae</taxon>
        <taxon>Funneliformis</taxon>
    </lineage>
</organism>
<evidence type="ECO:0000313" key="2">
    <source>
        <dbReference type="Proteomes" id="UP000789375"/>
    </source>
</evidence>
<name>A0A9N9CEL9_FUNMO</name>
<dbReference type="Proteomes" id="UP000789375">
    <property type="component" value="Unassembled WGS sequence"/>
</dbReference>
<evidence type="ECO:0000313" key="1">
    <source>
        <dbReference type="EMBL" id="CAG8596104.1"/>
    </source>
</evidence>
<sequence length="156" mass="18096">SITNNPDELSDERILAFDLMMTSENHTSRLSLYDLKFKIASSAIESEIEFLFESILSVESQLTVNDIILVELRKFLNLKEFIDTHCQIRQYSFQIKKCNNIEYAICLSVELPIEVFNELHFLPDPEPFIANPDHYKDFLSVYSTQTSEKFCLSKVG</sequence>
<gene>
    <name evidence="1" type="ORF">FMOSSE_LOCUS8698</name>
</gene>